<keyword evidence="7" id="KW-0833">Ubl conjugation pathway</keyword>
<dbReference type="PROSITE" id="PS51140">
    <property type="entry name" value="CUE"/>
    <property type="match status" value="1"/>
</dbReference>
<feature type="domain" description="RING-type" evidence="13">
    <location>
        <begin position="329"/>
        <end position="371"/>
    </location>
</feature>
<dbReference type="CDD" id="cd16455">
    <property type="entry name" value="RING-H2_AMFR"/>
    <property type="match status" value="1"/>
</dbReference>
<dbReference type="InterPro" id="IPR013083">
    <property type="entry name" value="Znf_RING/FYVE/PHD"/>
</dbReference>
<dbReference type="GO" id="GO:0043130">
    <property type="term" value="F:ubiquitin binding"/>
    <property type="evidence" value="ECO:0007669"/>
    <property type="project" value="InterPro"/>
</dbReference>
<evidence type="ECO:0000256" key="6">
    <source>
        <dbReference type="ARBA" id="ARBA00022771"/>
    </source>
</evidence>
<keyword evidence="16" id="KW-1185">Reference proteome</keyword>
<keyword evidence="6 11" id="KW-0863">Zinc-finger</keyword>
<dbReference type="EMBL" id="JAGFBR010000019">
    <property type="protein sequence ID" value="KAH0448850.1"/>
    <property type="molecule type" value="Genomic_DNA"/>
</dbReference>
<feature type="transmembrane region" description="Helical" evidence="12">
    <location>
        <begin position="44"/>
        <end position="70"/>
    </location>
</feature>
<evidence type="ECO:0000256" key="2">
    <source>
        <dbReference type="ARBA" id="ARBA00004906"/>
    </source>
</evidence>
<organism evidence="15 16">
    <name type="scientific">Dendrobium chrysotoxum</name>
    <name type="common">Orchid</name>
    <dbReference type="NCBI Taxonomy" id="161865"/>
    <lineage>
        <taxon>Eukaryota</taxon>
        <taxon>Viridiplantae</taxon>
        <taxon>Streptophyta</taxon>
        <taxon>Embryophyta</taxon>
        <taxon>Tracheophyta</taxon>
        <taxon>Spermatophyta</taxon>
        <taxon>Magnoliopsida</taxon>
        <taxon>Liliopsida</taxon>
        <taxon>Asparagales</taxon>
        <taxon>Orchidaceae</taxon>
        <taxon>Epidendroideae</taxon>
        <taxon>Malaxideae</taxon>
        <taxon>Dendrobiinae</taxon>
        <taxon>Dendrobium</taxon>
    </lineage>
</organism>
<evidence type="ECO:0000256" key="3">
    <source>
        <dbReference type="ARBA" id="ARBA00022679"/>
    </source>
</evidence>
<dbReference type="FunFam" id="3.30.40.10:FF:000259">
    <property type="entry name" value="E3 ubiquitin protein ligase RIN2"/>
    <property type="match status" value="1"/>
</dbReference>
<feature type="transmembrane region" description="Helical" evidence="12">
    <location>
        <begin position="5"/>
        <end position="24"/>
    </location>
</feature>
<dbReference type="InterPro" id="IPR057992">
    <property type="entry name" value="TPR_SYVN1_N"/>
</dbReference>
<sequence length="590" mass="66102">MSLHYIAVSAVCLALSVAGLQWWVLSFLSRNGLGLGEAGRAVDVLLGSNVTIALLVNLAVNAYILLVLCLKMLFFKQLYSSESRKLMEQLINYVIYKGTFLPLVVPPNLSQTVLWSTWLVVLCSLKMFQSLAKDRLERLNASPTSTPIKYFHVFSALLLVLAADLFWLRLCMVVYTSFRSSLFLLLFFEPFSIAFETLLAIMVHGFHLIEVWHRHSVDDGTDSLGSHDFYKSAAGSLAEWKGQLIRNFGFLLDIMTLLMGVGHYVMIWWLHGMAFHLVDAILFLNLRAIFSALVKRVKGFIKLKKALNSLDGSLPDATTEELSAFDDECAICRGPMARAKKLSCNHLFHLACLRSWLDQGLTEVYSCPTCRRPLFASSSQGQTNSIVQQIPIDGQIAEQVNLRDDYRRISTRASPASAFPNQQNFSDTLWSRVSLDSSWVSPWTNSRMDDASTSSAIRSVGLTGVQMMMRQLASVSENYAHRSSADASAWNLWPSLHASGSSPSQPSLNHNRNVAGVRFRNTTPPSDLLAMVDRVREVLPHMPDELIIQDLLRTNNINITVNNLLMILSVEAHWLETKVKILIQSLKVED</sequence>
<dbReference type="GO" id="GO:0005886">
    <property type="term" value="C:plasma membrane"/>
    <property type="evidence" value="ECO:0007669"/>
    <property type="project" value="TreeGrafter"/>
</dbReference>
<dbReference type="SMART" id="SM00184">
    <property type="entry name" value="RING"/>
    <property type="match status" value="1"/>
</dbReference>
<dbReference type="GO" id="GO:0034052">
    <property type="term" value="P:positive regulation of plant-type hypersensitive response"/>
    <property type="evidence" value="ECO:0007669"/>
    <property type="project" value="TreeGrafter"/>
</dbReference>
<proteinExistence type="predicted"/>
<evidence type="ECO:0000256" key="8">
    <source>
        <dbReference type="ARBA" id="ARBA00022833"/>
    </source>
</evidence>
<dbReference type="GO" id="GO:0008270">
    <property type="term" value="F:zinc ion binding"/>
    <property type="evidence" value="ECO:0007669"/>
    <property type="project" value="UniProtKB-KW"/>
</dbReference>
<dbReference type="SMART" id="SM00546">
    <property type="entry name" value="CUE"/>
    <property type="match status" value="1"/>
</dbReference>
<evidence type="ECO:0000256" key="12">
    <source>
        <dbReference type="SAM" id="Phobius"/>
    </source>
</evidence>
<dbReference type="Pfam" id="PF25563">
    <property type="entry name" value="TPR_SYVN1_N"/>
    <property type="match status" value="1"/>
</dbReference>
<evidence type="ECO:0000259" key="13">
    <source>
        <dbReference type="PROSITE" id="PS50089"/>
    </source>
</evidence>
<gene>
    <name evidence="15" type="ORF">IEQ34_022650</name>
</gene>
<keyword evidence="10 12" id="KW-0472">Membrane</keyword>
<evidence type="ECO:0000256" key="9">
    <source>
        <dbReference type="ARBA" id="ARBA00022989"/>
    </source>
</evidence>
<comment type="subcellular location">
    <subcellularLocation>
        <location evidence="1">Membrane</location>
        <topology evidence="1">Multi-pass membrane protein</topology>
    </subcellularLocation>
</comment>
<dbReference type="PANTHER" id="PTHR15067">
    <property type="entry name" value="E3 UBIQUITIN-PROTEIN LIGASE RNF8"/>
    <property type="match status" value="1"/>
</dbReference>
<dbReference type="Pfam" id="PF02845">
    <property type="entry name" value="CUE"/>
    <property type="match status" value="1"/>
</dbReference>
<protein>
    <recommendedName>
        <fullName evidence="17">E3 ubiquitin protein ligase RIN2</fullName>
    </recommendedName>
</protein>
<keyword evidence="4 12" id="KW-0812">Transmembrane</keyword>
<evidence type="ECO:0000256" key="4">
    <source>
        <dbReference type="ARBA" id="ARBA00022692"/>
    </source>
</evidence>
<dbReference type="GO" id="GO:0006511">
    <property type="term" value="P:ubiquitin-dependent protein catabolic process"/>
    <property type="evidence" value="ECO:0007669"/>
    <property type="project" value="TreeGrafter"/>
</dbReference>
<dbReference type="GO" id="GO:0005829">
    <property type="term" value="C:cytosol"/>
    <property type="evidence" value="ECO:0007669"/>
    <property type="project" value="TreeGrafter"/>
</dbReference>
<keyword evidence="3" id="KW-0808">Transferase</keyword>
<evidence type="ECO:0000313" key="16">
    <source>
        <dbReference type="Proteomes" id="UP000775213"/>
    </source>
</evidence>
<dbReference type="GO" id="GO:0061630">
    <property type="term" value="F:ubiquitin protein ligase activity"/>
    <property type="evidence" value="ECO:0007669"/>
    <property type="project" value="TreeGrafter"/>
</dbReference>
<evidence type="ECO:0000256" key="11">
    <source>
        <dbReference type="PROSITE-ProRule" id="PRU00175"/>
    </source>
</evidence>
<evidence type="ECO:0000256" key="5">
    <source>
        <dbReference type="ARBA" id="ARBA00022723"/>
    </source>
</evidence>
<accession>A0AAV7FZN1</accession>
<dbReference type="Gene3D" id="3.30.40.10">
    <property type="entry name" value="Zinc/RING finger domain, C3HC4 (zinc finger)"/>
    <property type="match status" value="1"/>
</dbReference>
<feature type="domain" description="CUE" evidence="14">
    <location>
        <begin position="527"/>
        <end position="570"/>
    </location>
</feature>
<comment type="caution">
    <text evidence="15">The sequence shown here is derived from an EMBL/GenBank/DDBJ whole genome shotgun (WGS) entry which is preliminary data.</text>
</comment>
<dbReference type="SUPFAM" id="SSF57850">
    <property type="entry name" value="RING/U-box"/>
    <property type="match status" value="1"/>
</dbReference>
<evidence type="ECO:0000256" key="1">
    <source>
        <dbReference type="ARBA" id="ARBA00004141"/>
    </source>
</evidence>
<dbReference type="InterPro" id="IPR001841">
    <property type="entry name" value="Znf_RING"/>
</dbReference>
<comment type="pathway">
    <text evidence="2">Protein modification; protein ubiquitination.</text>
</comment>
<dbReference type="Proteomes" id="UP000775213">
    <property type="component" value="Unassembled WGS sequence"/>
</dbReference>
<name>A0AAV7FZN1_DENCH</name>
<dbReference type="InterPro" id="IPR003892">
    <property type="entry name" value="CUE"/>
</dbReference>
<dbReference type="PANTHER" id="PTHR15067:SF4">
    <property type="entry name" value="E3 UBIQUITIN-PROTEIN LIGASE RNF8"/>
    <property type="match status" value="1"/>
</dbReference>
<evidence type="ECO:0000259" key="14">
    <source>
        <dbReference type="PROSITE" id="PS51140"/>
    </source>
</evidence>
<dbReference type="GO" id="GO:0016567">
    <property type="term" value="P:protein ubiquitination"/>
    <property type="evidence" value="ECO:0007669"/>
    <property type="project" value="TreeGrafter"/>
</dbReference>
<feature type="transmembrane region" description="Helical" evidence="12">
    <location>
        <begin position="250"/>
        <end position="269"/>
    </location>
</feature>
<keyword evidence="8" id="KW-0862">Zinc</keyword>
<dbReference type="AlphaFoldDB" id="A0AAV7FZN1"/>
<evidence type="ECO:0000256" key="10">
    <source>
        <dbReference type="ARBA" id="ARBA00023136"/>
    </source>
</evidence>
<feature type="transmembrane region" description="Helical" evidence="12">
    <location>
        <begin position="182"/>
        <end position="206"/>
    </location>
</feature>
<dbReference type="GO" id="GO:0000151">
    <property type="term" value="C:ubiquitin ligase complex"/>
    <property type="evidence" value="ECO:0007669"/>
    <property type="project" value="TreeGrafter"/>
</dbReference>
<evidence type="ECO:0000313" key="15">
    <source>
        <dbReference type="EMBL" id="KAH0448850.1"/>
    </source>
</evidence>
<feature type="transmembrane region" description="Helical" evidence="12">
    <location>
        <begin position="150"/>
        <end position="170"/>
    </location>
</feature>
<evidence type="ECO:0008006" key="17">
    <source>
        <dbReference type="Google" id="ProtNLM"/>
    </source>
</evidence>
<evidence type="ECO:0000256" key="7">
    <source>
        <dbReference type="ARBA" id="ARBA00022786"/>
    </source>
</evidence>
<keyword evidence="5" id="KW-0479">Metal-binding</keyword>
<reference evidence="15 16" key="1">
    <citation type="journal article" date="2021" name="Hortic Res">
        <title>Chromosome-scale assembly of the Dendrobium chrysotoxum genome enhances the understanding of orchid evolution.</title>
        <authorList>
            <person name="Zhang Y."/>
            <person name="Zhang G.Q."/>
            <person name="Zhang D."/>
            <person name="Liu X.D."/>
            <person name="Xu X.Y."/>
            <person name="Sun W.H."/>
            <person name="Yu X."/>
            <person name="Zhu X."/>
            <person name="Wang Z.W."/>
            <person name="Zhao X."/>
            <person name="Zhong W.Y."/>
            <person name="Chen H."/>
            <person name="Yin W.L."/>
            <person name="Huang T."/>
            <person name="Niu S.C."/>
            <person name="Liu Z.J."/>
        </authorList>
    </citation>
    <scope>NUCLEOTIDE SEQUENCE [LARGE SCALE GENOMIC DNA]</scope>
    <source>
        <strain evidence="15">Lindl</strain>
    </source>
</reference>
<dbReference type="PROSITE" id="PS50089">
    <property type="entry name" value="ZF_RING_2"/>
    <property type="match status" value="1"/>
</dbReference>
<keyword evidence="9 12" id="KW-1133">Transmembrane helix</keyword>
<dbReference type="Gene3D" id="1.10.8.10">
    <property type="entry name" value="DNA helicase RuvA subunit, C-terminal domain"/>
    <property type="match status" value="1"/>
</dbReference>
<dbReference type="Pfam" id="PF13639">
    <property type="entry name" value="zf-RING_2"/>
    <property type="match status" value="1"/>
</dbReference>